<feature type="signal peptide" evidence="1">
    <location>
        <begin position="1"/>
        <end position="35"/>
    </location>
</feature>
<dbReference type="OrthoDB" id="20998at2"/>
<organism evidence="2 3">
    <name type="scientific">Thiomicrorhabdus sediminis</name>
    <dbReference type="NCBI Taxonomy" id="2580412"/>
    <lineage>
        <taxon>Bacteria</taxon>
        <taxon>Pseudomonadati</taxon>
        <taxon>Pseudomonadota</taxon>
        <taxon>Gammaproteobacteria</taxon>
        <taxon>Thiotrichales</taxon>
        <taxon>Piscirickettsiaceae</taxon>
        <taxon>Thiomicrorhabdus</taxon>
    </lineage>
</organism>
<dbReference type="Proteomes" id="UP000304864">
    <property type="component" value="Chromosome"/>
</dbReference>
<proteinExistence type="predicted"/>
<name>A0A4P9K544_9GAMM</name>
<protein>
    <submittedName>
        <fullName evidence="2">Uncharacterized protein</fullName>
    </submittedName>
</protein>
<dbReference type="KEGG" id="thig:FE785_05295"/>
<evidence type="ECO:0000256" key="1">
    <source>
        <dbReference type="SAM" id="SignalP"/>
    </source>
</evidence>
<feature type="chain" id="PRO_5020360415" evidence="1">
    <location>
        <begin position="36"/>
        <end position="294"/>
    </location>
</feature>
<accession>A0A4P9K544</accession>
<sequence>MRPIKNLSIGYLNKQNLVMLCAALLAAGCFNAAKAQPPANSAIKPLTLAPLSESEQQWVADRVYQNECASNPKYLTYWSQAEEFPSFGIGHFIWYRQGQEQIYQQTFPQMVAYVSQYQAPPKWLAELKPFVAPWRNKAEFDQQSDSLQMRQLRDWLLASRRWQGAFIVDQFTQRVASGLQRPSLRPRQRLRYNAIIERMLSFKQGRFALIDYVNFKGIGNSQEQYQGEQWGLFSVLEQMTSIDIDGLSNRVLLQKFIDAAKARLQRRVELAPKHRAEQRWLTGWFKRLDAYGKD</sequence>
<dbReference type="EMBL" id="CP040602">
    <property type="protein sequence ID" value="QCU90089.1"/>
    <property type="molecule type" value="Genomic_DNA"/>
</dbReference>
<evidence type="ECO:0000313" key="2">
    <source>
        <dbReference type="EMBL" id="QCU90089.1"/>
    </source>
</evidence>
<keyword evidence="3" id="KW-1185">Reference proteome</keyword>
<dbReference type="PROSITE" id="PS51257">
    <property type="entry name" value="PROKAR_LIPOPROTEIN"/>
    <property type="match status" value="1"/>
</dbReference>
<keyword evidence="1" id="KW-0732">Signal</keyword>
<gene>
    <name evidence="2" type="ORF">FE785_05295</name>
</gene>
<dbReference type="RefSeq" id="WP_138564766.1">
    <property type="nucleotide sequence ID" value="NZ_CP040602.1"/>
</dbReference>
<evidence type="ECO:0000313" key="3">
    <source>
        <dbReference type="Proteomes" id="UP000304864"/>
    </source>
</evidence>
<reference evidence="2 3" key="1">
    <citation type="submission" date="2019-05" db="EMBL/GenBank/DDBJ databases">
        <title>Thiomicrorhabdus sediminis sp. nov, a novel sulfur-oxidizing bacterium isolated from coastal sediment.</title>
        <authorList>
            <person name="Liu X."/>
        </authorList>
    </citation>
    <scope>NUCLEOTIDE SEQUENCE [LARGE SCALE GENOMIC DNA]</scope>
    <source>
        <strain evidence="2 3">G1</strain>
    </source>
</reference>
<dbReference type="AlphaFoldDB" id="A0A4P9K544"/>